<dbReference type="EMBL" id="UOGE01000034">
    <property type="protein sequence ID" value="VAX18309.1"/>
    <property type="molecule type" value="Genomic_DNA"/>
</dbReference>
<evidence type="ECO:0000313" key="1">
    <source>
        <dbReference type="EMBL" id="VAX18309.1"/>
    </source>
</evidence>
<gene>
    <name evidence="1" type="ORF">MNBD_NITROSPINAE02-1062</name>
</gene>
<accession>A0A3B1BK11</accession>
<reference evidence="1" key="1">
    <citation type="submission" date="2018-06" db="EMBL/GenBank/DDBJ databases">
        <authorList>
            <person name="Zhirakovskaya E."/>
        </authorList>
    </citation>
    <scope>NUCLEOTIDE SEQUENCE</scope>
</reference>
<sequence length="301" mass="33672">MRLIWLTIVIWVVACPKQGHAVAPELVTAPSEATVKVTGEDFAKARAEAIGVAFRHSAEMAVAGLASRMEVRMKKEIIQARIIERAEDFVKSYKFLEETVDQAKGYLKVRLQVTLFLDDIRREMRTAGIRSKKRILPKLIIIINEKNTGFFSGENVLILKSLSEEVLAQYFQDRGYQVVTRRGIMAEKLEKTALEALKLNKKAIARLSHEMEADLVILGKTKVEAHPSADGESIEAVVEVALFRGESGKTLWNYSDSASGVYEDVLNGSLTAIRSATSRVAKQLGLKTPRVWREIKEKTDE</sequence>
<organism evidence="1">
    <name type="scientific">hydrothermal vent metagenome</name>
    <dbReference type="NCBI Taxonomy" id="652676"/>
    <lineage>
        <taxon>unclassified sequences</taxon>
        <taxon>metagenomes</taxon>
        <taxon>ecological metagenomes</taxon>
    </lineage>
</organism>
<evidence type="ECO:0008006" key="2">
    <source>
        <dbReference type="Google" id="ProtNLM"/>
    </source>
</evidence>
<dbReference type="PROSITE" id="PS51257">
    <property type="entry name" value="PROKAR_LIPOPROTEIN"/>
    <property type="match status" value="1"/>
</dbReference>
<dbReference type="Gene3D" id="3.40.50.10610">
    <property type="entry name" value="ABC-type transport auxiliary lipoprotein component"/>
    <property type="match status" value="1"/>
</dbReference>
<name>A0A3B1BK11_9ZZZZ</name>
<dbReference type="AlphaFoldDB" id="A0A3B1BK11"/>
<protein>
    <recommendedName>
        <fullName evidence="2">Lipoprotein</fullName>
    </recommendedName>
</protein>
<proteinExistence type="predicted"/>